<dbReference type="GO" id="GO:0016052">
    <property type="term" value="P:carbohydrate catabolic process"/>
    <property type="evidence" value="ECO:0007669"/>
    <property type="project" value="TreeGrafter"/>
</dbReference>
<dbReference type="KEGG" id="fit:Fi14EGH31_12240"/>
<evidence type="ECO:0000313" key="6">
    <source>
        <dbReference type="EMBL" id="BCL57512.1"/>
    </source>
</evidence>
<protein>
    <submittedName>
        <fullName evidence="6">Beta-glucosidase</fullName>
    </submittedName>
</protein>
<dbReference type="PRINTS" id="PR00131">
    <property type="entry name" value="GLHYDRLASE1"/>
</dbReference>
<dbReference type="InterPro" id="IPR018120">
    <property type="entry name" value="Glyco_hydro_1_AS"/>
</dbReference>
<comment type="similarity">
    <text evidence="1 5">Belongs to the glycosyl hydrolase 1 family.</text>
</comment>
<sequence>MLGGYKKGEHFMERKLPKDFYWGGSVSSFQTEGHRNEGGKGLCVYDVRPMNPEFSDWNDAIDEYTRYDEDIALMKGMGFNFYRFSICWSRIIPNGTLDEPVNEEGVKFYSDLIDKLLAAGIEPMITLVHFDMPYHLVKEYNGFASRYVVDCFERYAKVCIERFGDRVKHWMSFNEQNLHSMMLRVSNAEVIPEGVSYPKHLYQVNHNVMMAHCKAVRALRQMQPDAKFCGMGAITNIYAYENSPENNFFATKGYNLLNGFLVDTFAQGKYPDYWNAYLENRGWMPTFEEGDEELLKYTVDYIAFSYYRSNTVKTGEFDYERPAHECVNEKQIKNPHCEANEWDWEIDPVGFRWTLNDLHHRTGLPVFVLENGIGWREDMSQEEVDQMLAEGRTIEDDYRINYHRDHIKEMENAIFEDGVDCLGYITWGPIDILASMCNMDKRYGFVYVNRTNKDLRDMKRIPKKSYQWIKKAFESNGADLD</sequence>
<dbReference type="GO" id="GO:0005829">
    <property type="term" value="C:cytosol"/>
    <property type="evidence" value="ECO:0007669"/>
    <property type="project" value="TreeGrafter"/>
</dbReference>
<dbReference type="Proteomes" id="UP000593842">
    <property type="component" value="Chromosome"/>
</dbReference>
<organism evidence="6 7">
    <name type="scientific">Faecalibacillus intestinalis</name>
    <dbReference type="NCBI Taxonomy" id="1982626"/>
    <lineage>
        <taxon>Bacteria</taxon>
        <taxon>Bacillati</taxon>
        <taxon>Bacillota</taxon>
        <taxon>Erysipelotrichia</taxon>
        <taxon>Erysipelotrichales</taxon>
        <taxon>Coprobacillaceae</taxon>
        <taxon>Faecalibacillus</taxon>
    </lineage>
</organism>
<evidence type="ECO:0000256" key="4">
    <source>
        <dbReference type="PROSITE-ProRule" id="PRU10055"/>
    </source>
</evidence>
<evidence type="ECO:0000313" key="7">
    <source>
        <dbReference type="Proteomes" id="UP000593842"/>
    </source>
</evidence>
<dbReference type="InterPro" id="IPR001360">
    <property type="entry name" value="Glyco_hydro_1"/>
</dbReference>
<evidence type="ECO:0000256" key="5">
    <source>
        <dbReference type="RuleBase" id="RU003690"/>
    </source>
</evidence>
<keyword evidence="3" id="KW-0326">Glycosidase</keyword>
<keyword evidence="2" id="KW-0378">Hydrolase</keyword>
<gene>
    <name evidence="6" type="ORF">Fi14EGH31_12240</name>
</gene>
<evidence type="ECO:0000256" key="3">
    <source>
        <dbReference type="ARBA" id="ARBA00023295"/>
    </source>
</evidence>
<accession>A0A7I8DY05</accession>
<dbReference type="PROSITE" id="PS00572">
    <property type="entry name" value="GLYCOSYL_HYDROL_F1_1"/>
    <property type="match status" value="1"/>
</dbReference>
<name>A0A7I8DY05_9FIRM</name>
<feature type="active site" description="Nucleophile" evidence="4">
    <location>
        <position position="370"/>
    </location>
</feature>
<dbReference type="GO" id="GO:0008422">
    <property type="term" value="F:beta-glucosidase activity"/>
    <property type="evidence" value="ECO:0007669"/>
    <property type="project" value="TreeGrafter"/>
</dbReference>
<evidence type="ECO:0000256" key="2">
    <source>
        <dbReference type="ARBA" id="ARBA00022801"/>
    </source>
</evidence>
<dbReference type="AlphaFoldDB" id="A0A7I8DY05"/>
<dbReference type="PANTHER" id="PTHR10353">
    <property type="entry name" value="GLYCOSYL HYDROLASE"/>
    <property type="match status" value="1"/>
</dbReference>
<proteinExistence type="inferred from homology"/>
<dbReference type="FunFam" id="3.20.20.80:FF:000004">
    <property type="entry name" value="Beta-glucosidase 6-phospho-beta-glucosidase"/>
    <property type="match status" value="1"/>
</dbReference>
<reference evidence="7" key="1">
    <citation type="submission" date="2020-09" db="EMBL/GenBank/DDBJ databases">
        <title>Complete genome sequencing of Faecalibacillus intestinalis strain 14EGH31.</title>
        <authorList>
            <person name="Sakamoto M."/>
            <person name="Murakami T."/>
            <person name="Mori H."/>
        </authorList>
    </citation>
    <scope>NUCLEOTIDE SEQUENCE [LARGE SCALE GENOMIC DNA]</scope>
    <source>
        <strain evidence="7">14EGH31</strain>
    </source>
</reference>
<dbReference type="Gene3D" id="3.20.20.80">
    <property type="entry name" value="Glycosidases"/>
    <property type="match status" value="1"/>
</dbReference>
<dbReference type="PANTHER" id="PTHR10353:SF122">
    <property type="entry name" value="6-PHOSPHO-BETA-GLUCOSIDASE ASCB-RELATED"/>
    <property type="match status" value="1"/>
</dbReference>
<dbReference type="SUPFAM" id="SSF51445">
    <property type="entry name" value="(Trans)glycosidases"/>
    <property type="match status" value="1"/>
</dbReference>
<dbReference type="InterPro" id="IPR017853">
    <property type="entry name" value="GH"/>
</dbReference>
<dbReference type="Pfam" id="PF00232">
    <property type="entry name" value="Glyco_hydro_1"/>
    <property type="match status" value="1"/>
</dbReference>
<evidence type="ECO:0000256" key="1">
    <source>
        <dbReference type="ARBA" id="ARBA00010838"/>
    </source>
</evidence>
<dbReference type="EMBL" id="AP024085">
    <property type="protein sequence ID" value="BCL57512.1"/>
    <property type="molecule type" value="Genomic_DNA"/>
</dbReference>